<protein>
    <submittedName>
        <fullName evidence="9">DNA polymerase delta C4-type zinc-finger protein</fullName>
    </submittedName>
</protein>
<feature type="coiled-coil region" evidence="6">
    <location>
        <begin position="205"/>
        <end position="294"/>
    </location>
</feature>
<dbReference type="GO" id="GO:0005516">
    <property type="term" value="F:calmodulin binding"/>
    <property type="evidence" value="ECO:0007669"/>
    <property type="project" value="TreeGrafter"/>
</dbReference>
<dbReference type="Proteomes" id="UP000009168">
    <property type="component" value="Unassembled WGS sequence"/>
</dbReference>
<keyword evidence="9" id="KW-0479">Metal-binding</keyword>
<evidence type="ECO:0000256" key="4">
    <source>
        <dbReference type="ARBA" id="ARBA00023212"/>
    </source>
</evidence>
<evidence type="ECO:0000313" key="10">
    <source>
        <dbReference type="Proteomes" id="UP000009168"/>
    </source>
</evidence>
<keyword evidence="3" id="KW-0963">Cytoplasm</keyword>
<dbReference type="KEGG" id="tet:TTHERM_00454070"/>
<evidence type="ECO:0000256" key="1">
    <source>
        <dbReference type="ARBA" id="ARBA00004138"/>
    </source>
</evidence>
<dbReference type="GO" id="GO:0005856">
    <property type="term" value="C:cytoskeleton"/>
    <property type="evidence" value="ECO:0007669"/>
    <property type="project" value="UniProtKB-SubCell"/>
</dbReference>
<gene>
    <name evidence="9" type="ORF">TTHERM_00454070</name>
</gene>
<accession>Q238Q9</accession>
<dbReference type="FunCoup" id="Q238Q9">
    <property type="interactions" value="9"/>
</dbReference>
<feature type="compositionally biased region" description="Polar residues" evidence="7">
    <location>
        <begin position="43"/>
        <end position="61"/>
    </location>
</feature>
<dbReference type="GO" id="GO:0008270">
    <property type="term" value="F:zinc ion binding"/>
    <property type="evidence" value="ECO:0007669"/>
    <property type="project" value="UniProtKB-KW"/>
</dbReference>
<keyword evidence="5" id="KW-0966">Cell projection</keyword>
<dbReference type="PANTHER" id="PTHR21490:SF0">
    <property type="entry name" value="ENKURIN"/>
    <property type="match status" value="1"/>
</dbReference>
<dbReference type="STRING" id="312017.Q238Q9"/>
<keyword evidence="6" id="KW-0175">Coiled coil</keyword>
<dbReference type="PROSITE" id="PS51665">
    <property type="entry name" value="ENKURIN"/>
    <property type="match status" value="1"/>
</dbReference>
<dbReference type="RefSeq" id="XP_001013406.2">
    <property type="nucleotide sequence ID" value="XM_001013406.2"/>
</dbReference>
<evidence type="ECO:0000256" key="3">
    <source>
        <dbReference type="ARBA" id="ARBA00022490"/>
    </source>
</evidence>
<dbReference type="HOGENOM" id="CLU_736706_0_0_1"/>
<dbReference type="GO" id="GO:0005929">
    <property type="term" value="C:cilium"/>
    <property type="evidence" value="ECO:0007669"/>
    <property type="project" value="UniProtKB-SubCell"/>
</dbReference>
<keyword evidence="4" id="KW-0206">Cytoskeleton</keyword>
<comment type="subcellular location">
    <subcellularLocation>
        <location evidence="1">Cell projection</location>
        <location evidence="1">Cilium</location>
    </subcellularLocation>
    <subcellularLocation>
        <location evidence="2">Cytoplasm</location>
        <location evidence="2">Cytoskeleton</location>
    </subcellularLocation>
</comment>
<dbReference type="GeneID" id="7824006"/>
<dbReference type="AlphaFoldDB" id="Q238Q9"/>
<reference evidence="10" key="1">
    <citation type="journal article" date="2006" name="PLoS Biol.">
        <title>Macronuclear genome sequence of the ciliate Tetrahymena thermophila, a model eukaryote.</title>
        <authorList>
            <person name="Eisen J.A."/>
            <person name="Coyne R.S."/>
            <person name="Wu M."/>
            <person name="Wu D."/>
            <person name="Thiagarajan M."/>
            <person name="Wortman J.R."/>
            <person name="Badger J.H."/>
            <person name="Ren Q."/>
            <person name="Amedeo P."/>
            <person name="Jones K.M."/>
            <person name="Tallon L.J."/>
            <person name="Delcher A.L."/>
            <person name="Salzberg S.L."/>
            <person name="Silva J.C."/>
            <person name="Haas B.J."/>
            <person name="Majoros W.H."/>
            <person name="Farzad M."/>
            <person name="Carlton J.M."/>
            <person name="Smith R.K. Jr."/>
            <person name="Garg J."/>
            <person name="Pearlman R.E."/>
            <person name="Karrer K.M."/>
            <person name="Sun L."/>
            <person name="Manning G."/>
            <person name="Elde N.C."/>
            <person name="Turkewitz A.P."/>
            <person name="Asai D.J."/>
            <person name="Wilkes D.E."/>
            <person name="Wang Y."/>
            <person name="Cai H."/>
            <person name="Collins K."/>
            <person name="Stewart B.A."/>
            <person name="Lee S.R."/>
            <person name="Wilamowska K."/>
            <person name="Weinberg Z."/>
            <person name="Ruzzo W.L."/>
            <person name="Wloga D."/>
            <person name="Gaertig J."/>
            <person name="Frankel J."/>
            <person name="Tsao C.-C."/>
            <person name="Gorovsky M.A."/>
            <person name="Keeling P.J."/>
            <person name="Waller R.F."/>
            <person name="Patron N.J."/>
            <person name="Cherry J.M."/>
            <person name="Stover N.A."/>
            <person name="Krieger C.J."/>
            <person name="del Toro C."/>
            <person name="Ryder H.F."/>
            <person name="Williamson S.C."/>
            <person name="Barbeau R.A."/>
            <person name="Hamilton E.P."/>
            <person name="Orias E."/>
        </authorList>
    </citation>
    <scope>NUCLEOTIDE SEQUENCE [LARGE SCALE GENOMIC DNA]</scope>
    <source>
        <strain evidence="10">SB210</strain>
    </source>
</reference>
<evidence type="ECO:0000313" key="9">
    <source>
        <dbReference type="EMBL" id="EAR93161.2"/>
    </source>
</evidence>
<evidence type="ECO:0000256" key="5">
    <source>
        <dbReference type="ARBA" id="ARBA00023273"/>
    </source>
</evidence>
<organism evidence="9 10">
    <name type="scientific">Tetrahymena thermophila (strain SB210)</name>
    <dbReference type="NCBI Taxonomy" id="312017"/>
    <lineage>
        <taxon>Eukaryota</taxon>
        <taxon>Sar</taxon>
        <taxon>Alveolata</taxon>
        <taxon>Ciliophora</taxon>
        <taxon>Intramacronucleata</taxon>
        <taxon>Oligohymenophorea</taxon>
        <taxon>Hymenostomatida</taxon>
        <taxon>Tetrahymenina</taxon>
        <taxon>Tetrahymenidae</taxon>
        <taxon>Tetrahymena</taxon>
    </lineage>
</organism>
<feature type="region of interest" description="Disordered" evidence="7">
    <location>
        <begin position="43"/>
        <end position="104"/>
    </location>
</feature>
<keyword evidence="10" id="KW-1185">Reference proteome</keyword>
<keyword evidence="9" id="KW-0863">Zinc-finger</keyword>
<name>Q238Q9_TETTS</name>
<evidence type="ECO:0000256" key="6">
    <source>
        <dbReference type="SAM" id="Coils"/>
    </source>
</evidence>
<dbReference type="OrthoDB" id="2123594at2759"/>
<proteinExistence type="predicted"/>
<keyword evidence="9" id="KW-0862">Zinc</keyword>
<dbReference type="InterPro" id="IPR052102">
    <property type="entry name" value="Enkurin_domain-protein"/>
</dbReference>
<evidence type="ECO:0000256" key="7">
    <source>
        <dbReference type="SAM" id="MobiDB-lite"/>
    </source>
</evidence>
<dbReference type="EMBL" id="GG662738">
    <property type="protein sequence ID" value="EAR93161.2"/>
    <property type="molecule type" value="Genomic_DNA"/>
</dbReference>
<dbReference type="InterPro" id="IPR027012">
    <property type="entry name" value="Enkurin_dom"/>
</dbReference>
<dbReference type="InParanoid" id="Q238Q9"/>
<dbReference type="Pfam" id="PF13864">
    <property type="entry name" value="Enkurin"/>
    <property type="match status" value="1"/>
</dbReference>
<evidence type="ECO:0000259" key="8">
    <source>
        <dbReference type="PROSITE" id="PS51665"/>
    </source>
</evidence>
<sequence length="302" mass="34923">MAANRLNKYLNQSYQEEESIYNIIPPEPVAIFKSRRYHSRYPSSIDPTGSTFGHQNTTKPGISNLAGDFYSPDLGHQRRNRGVSFGSPPKKSQQSPSNYLRKGEGTSVGTILRLPQINQSVNKNEVSFQSALNQSYIINQKCNSRNPSVPKREECPYSVVPQKKSYVLQNIVQNILSSPPKNEPHQDWLKKKNYGKIPLYLSRLKEQTQQEYETLKNFIDQEEAIKKSQVYEIPQEELQQLRSGLKERWNELNSEYQKTSHKSKLDTLSKVQKRLNLEQQLSQIEKDIELLNKKRIVVDVTK</sequence>
<feature type="domain" description="Enkurin" evidence="8">
    <location>
        <begin position="205"/>
        <end position="299"/>
    </location>
</feature>
<feature type="compositionally biased region" description="Low complexity" evidence="7">
    <location>
        <begin position="87"/>
        <end position="97"/>
    </location>
</feature>
<dbReference type="PANTHER" id="PTHR21490">
    <property type="entry name" value="ENKURIN-RELATED"/>
    <property type="match status" value="1"/>
</dbReference>
<evidence type="ECO:0000256" key="2">
    <source>
        <dbReference type="ARBA" id="ARBA00004245"/>
    </source>
</evidence>